<accession>A0A423PH20</accession>
<evidence type="ECO:0000256" key="10">
    <source>
        <dbReference type="ARBA" id="ARBA00023306"/>
    </source>
</evidence>
<dbReference type="HAMAP" id="MF_01808">
    <property type="entry name" value="Recomb_XerC_XerD"/>
    <property type="match status" value="1"/>
</dbReference>
<keyword evidence="7 11" id="KW-0229">DNA integration</keyword>
<dbReference type="PANTHER" id="PTHR30349:SF81">
    <property type="entry name" value="TYROSINE RECOMBINASE XERC"/>
    <property type="match status" value="1"/>
</dbReference>
<dbReference type="CDD" id="cd00798">
    <property type="entry name" value="INT_XerDC_C"/>
    <property type="match status" value="1"/>
</dbReference>
<dbReference type="InParanoid" id="A0A423PH20"/>
<dbReference type="InterPro" id="IPR002104">
    <property type="entry name" value="Integrase_catalytic"/>
</dbReference>
<dbReference type="Proteomes" id="UP000285310">
    <property type="component" value="Unassembled WGS sequence"/>
</dbReference>
<feature type="active site" evidence="11">
    <location>
        <position position="257"/>
    </location>
</feature>
<keyword evidence="4 11" id="KW-0963">Cytoplasm</keyword>
<sequence>MAPVDADAVAQAHRASLDNALQGYLDHLVQIRRASAHTVAAYRRDLGAAADWLAERGHAGWGHIATADLRDYLAHRHRAGAKPASLSRLASALRSFYTWQMRQGFADTNPATDLRAPKKPAKLPETIDVDDLARVLDAAPDDTLETRDLALLELFYSAGARLAEVAELDLADIDLAEGEARVIGKGNKERRVPIGAKAAAALDRWLTVRNTLAAPAVTALFVSQRGTRLSRRSIAARMARWALTHGLPVHLHPHKLRHSFATHLLESSADLRAVQELLGHAHISTTQIYTHLDFAHLSRVYDAAHPRAHVGTDDD</sequence>
<keyword evidence="5 11" id="KW-0132">Cell division</keyword>
<dbReference type="InterPro" id="IPR011931">
    <property type="entry name" value="Recomb_XerC"/>
</dbReference>
<evidence type="ECO:0000256" key="2">
    <source>
        <dbReference type="ARBA" id="ARBA00006657"/>
    </source>
</evidence>
<comment type="caution">
    <text evidence="14">The sequence shown here is derived from an EMBL/GenBank/DDBJ whole genome shotgun (WGS) entry which is preliminary data.</text>
</comment>
<comment type="subunit">
    <text evidence="11">Forms a cyclic heterotetrameric complex composed of two molecules of XerC and two molecules of XerD.</text>
</comment>
<dbReference type="Gene3D" id="1.10.443.10">
    <property type="entry name" value="Intergrase catalytic core"/>
    <property type="match status" value="1"/>
</dbReference>
<name>A0A423PH20_9GAMM</name>
<dbReference type="SUPFAM" id="SSF56349">
    <property type="entry name" value="DNA breaking-rejoining enzymes"/>
    <property type="match status" value="1"/>
</dbReference>
<dbReference type="PROSITE" id="PS51900">
    <property type="entry name" value="CB"/>
    <property type="match status" value="1"/>
</dbReference>
<keyword evidence="10 11" id="KW-0131">Cell cycle</keyword>
<evidence type="ECO:0000256" key="3">
    <source>
        <dbReference type="ARBA" id="ARBA00015804"/>
    </source>
</evidence>
<dbReference type="GO" id="GO:0003677">
    <property type="term" value="F:DNA binding"/>
    <property type="evidence" value="ECO:0007669"/>
    <property type="project" value="UniProtKB-UniRule"/>
</dbReference>
<dbReference type="GO" id="GO:0009037">
    <property type="term" value="F:tyrosine-based site-specific recombinase activity"/>
    <property type="evidence" value="ECO:0007669"/>
    <property type="project" value="UniProtKB-UniRule"/>
</dbReference>
<keyword evidence="9 11" id="KW-0233">DNA recombination</keyword>
<keyword evidence="15" id="KW-1185">Reference proteome</keyword>
<evidence type="ECO:0000256" key="4">
    <source>
        <dbReference type="ARBA" id="ARBA00022490"/>
    </source>
</evidence>
<feature type="active site" evidence="11">
    <location>
        <position position="161"/>
    </location>
</feature>
<organism evidence="14 15">
    <name type="scientific">Salinisphaera japonica YTM-1</name>
    <dbReference type="NCBI Taxonomy" id="1209778"/>
    <lineage>
        <taxon>Bacteria</taxon>
        <taxon>Pseudomonadati</taxon>
        <taxon>Pseudomonadota</taxon>
        <taxon>Gammaproteobacteria</taxon>
        <taxon>Salinisphaerales</taxon>
        <taxon>Salinisphaeraceae</taxon>
        <taxon>Salinisphaera</taxon>
    </lineage>
</organism>
<feature type="domain" description="Tyr recombinase" evidence="12">
    <location>
        <begin position="122"/>
        <end position="302"/>
    </location>
</feature>
<dbReference type="GO" id="GO:0007059">
    <property type="term" value="P:chromosome segregation"/>
    <property type="evidence" value="ECO:0007669"/>
    <property type="project" value="UniProtKB-UniRule"/>
</dbReference>
<reference evidence="14 15" key="1">
    <citation type="submission" date="2013-10" db="EMBL/GenBank/DDBJ databases">
        <title>Salinisphaera japonica YTM-1 Genome Sequencing.</title>
        <authorList>
            <person name="Lai Q."/>
            <person name="Li C."/>
            <person name="Shao Z."/>
        </authorList>
    </citation>
    <scope>NUCLEOTIDE SEQUENCE [LARGE SCALE GENOMIC DNA]</scope>
    <source>
        <strain evidence="14 15">YTM-1</strain>
    </source>
</reference>
<keyword evidence="6 11" id="KW-0159">Chromosome partition</keyword>
<evidence type="ECO:0000313" key="15">
    <source>
        <dbReference type="Proteomes" id="UP000285310"/>
    </source>
</evidence>
<dbReference type="EMBL" id="AYKG01000056">
    <property type="protein sequence ID" value="ROO24855.1"/>
    <property type="molecule type" value="Genomic_DNA"/>
</dbReference>
<comment type="subcellular location">
    <subcellularLocation>
        <location evidence="1 11">Cytoplasm</location>
    </subcellularLocation>
</comment>
<dbReference type="GO" id="GO:0051301">
    <property type="term" value="P:cell division"/>
    <property type="evidence" value="ECO:0007669"/>
    <property type="project" value="UniProtKB-UniRule"/>
</dbReference>
<dbReference type="Pfam" id="PF02899">
    <property type="entry name" value="Phage_int_SAM_1"/>
    <property type="match status" value="1"/>
</dbReference>
<evidence type="ECO:0000259" key="13">
    <source>
        <dbReference type="PROSITE" id="PS51900"/>
    </source>
</evidence>
<feature type="active site" description="O-(3'-phospho-DNA)-tyrosine intermediate" evidence="11">
    <location>
        <position position="289"/>
    </location>
</feature>
<evidence type="ECO:0000256" key="8">
    <source>
        <dbReference type="ARBA" id="ARBA00023125"/>
    </source>
</evidence>
<feature type="active site" evidence="11">
    <location>
        <position position="185"/>
    </location>
</feature>
<evidence type="ECO:0000259" key="12">
    <source>
        <dbReference type="PROSITE" id="PS51898"/>
    </source>
</evidence>
<dbReference type="GO" id="GO:0005737">
    <property type="term" value="C:cytoplasm"/>
    <property type="evidence" value="ECO:0007669"/>
    <property type="project" value="UniProtKB-SubCell"/>
</dbReference>
<dbReference type="GO" id="GO:0006313">
    <property type="term" value="P:DNA transposition"/>
    <property type="evidence" value="ECO:0007669"/>
    <property type="project" value="UniProtKB-UniRule"/>
</dbReference>
<dbReference type="InterPro" id="IPR011010">
    <property type="entry name" value="DNA_brk_join_enz"/>
</dbReference>
<dbReference type="Pfam" id="PF00589">
    <property type="entry name" value="Phage_integrase"/>
    <property type="match status" value="1"/>
</dbReference>
<dbReference type="InterPro" id="IPR013762">
    <property type="entry name" value="Integrase-like_cat_sf"/>
</dbReference>
<dbReference type="InterPro" id="IPR050090">
    <property type="entry name" value="Tyrosine_recombinase_XerCD"/>
</dbReference>
<comment type="function">
    <text evidence="11">Site-specific tyrosine recombinase, which acts by catalyzing the cutting and rejoining of the recombining DNA molecules. The XerC-XerD complex is essential to convert dimers of the bacterial chromosome into monomers to permit their segregation at cell division. It also contributes to the segregational stability of plasmids.</text>
</comment>
<evidence type="ECO:0000256" key="11">
    <source>
        <dbReference type="HAMAP-Rule" id="MF_01808"/>
    </source>
</evidence>
<comment type="similarity">
    <text evidence="2 11">Belongs to the 'phage' integrase family. XerC subfamily.</text>
</comment>
<dbReference type="FunCoup" id="A0A423PH20">
    <property type="interactions" value="49"/>
</dbReference>
<feature type="domain" description="Core-binding (CB)" evidence="13">
    <location>
        <begin position="15"/>
        <end position="101"/>
    </location>
</feature>
<protein>
    <recommendedName>
        <fullName evidence="3 11">Tyrosine recombinase XerC</fullName>
    </recommendedName>
</protein>
<proteinExistence type="inferred from homology"/>
<evidence type="ECO:0000256" key="5">
    <source>
        <dbReference type="ARBA" id="ARBA00022618"/>
    </source>
</evidence>
<dbReference type="PROSITE" id="PS51898">
    <property type="entry name" value="TYR_RECOMBINASE"/>
    <property type="match status" value="1"/>
</dbReference>
<dbReference type="InterPro" id="IPR010998">
    <property type="entry name" value="Integrase_recombinase_N"/>
</dbReference>
<dbReference type="Gene3D" id="1.10.150.130">
    <property type="match status" value="1"/>
</dbReference>
<dbReference type="InterPro" id="IPR044068">
    <property type="entry name" value="CB"/>
</dbReference>
<feature type="active site" evidence="11">
    <location>
        <position position="254"/>
    </location>
</feature>
<gene>
    <name evidence="11" type="primary">xerC</name>
    <name evidence="14" type="ORF">SAJA_13720</name>
</gene>
<dbReference type="PANTHER" id="PTHR30349">
    <property type="entry name" value="PHAGE INTEGRASE-RELATED"/>
    <property type="match status" value="1"/>
</dbReference>
<dbReference type="RefSeq" id="WP_221180251.1">
    <property type="nucleotide sequence ID" value="NZ_AYKG01000056.1"/>
</dbReference>
<evidence type="ECO:0000256" key="7">
    <source>
        <dbReference type="ARBA" id="ARBA00022908"/>
    </source>
</evidence>
<dbReference type="AlphaFoldDB" id="A0A423PH20"/>
<dbReference type="NCBIfam" id="NF001399">
    <property type="entry name" value="PRK00283.1"/>
    <property type="match status" value="1"/>
</dbReference>
<feature type="active site" evidence="11">
    <location>
        <position position="280"/>
    </location>
</feature>
<dbReference type="NCBIfam" id="TIGR02224">
    <property type="entry name" value="recomb_XerC"/>
    <property type="match status" value="1"/>
</dbReference>
<evidence type="ECO:0000256" key="9">
    <source>
        <dbReference type="ARBA" id="ARBA00023172"/>
    </source>
</evidence>
<evidence type="ECO:0000313" key="14">
    <source>
        <dbReference type="EMBL" id="ROO24855.1"/>
    </source>
</evidence>
<dbReference type="InterPro" id="IPR023009">
    <property type="entry name" value="Tyrosine_recombinase_XerC/XerD"/>
</dbReference>
<keyword evidence="8 11" id="KW-0238">DNA-binding</keyword>
<evidence type="ECO:0000256" key="1">
    <source>
        <dbReference type="ARBA" id="ARBA00004496"/>
    </source>
</evidence>
<dbReference type="InterPro" id="IPR004107">
    <property type="entry name" value="Integrase_SAM-like_N"/>
</dbReference>
<evidence type="ECO:0000256" key="6">
    <source>
        <dbReference type="ARBA" id="ARBA00022829"/>
    </source>
</evidence>